<comment type="caution">
    <text evidence="1">The sequence shown here is derived from an EMBL/GenBank/DDBJ whole genome shotgun (WGS) entry which is preliminary data.</text>
</comment>
<reference evidence="2" key="1">
    <citation type="journal article" date="2019" name="Int. J. Syst. Evol. Microbiol.">
        <title>The Global Catalogue of Microorganisms (GCM) 10K type strain sequencing project: providing services to taxonomists for standard genome sequencing and annotation.</title>
        <authorList>
            <consortium name="The Broad Institute Genomics Platform"/>
            <consortium name="The Broad Institute Genome Sequencing Center for Infectious Disease"/>
            <person name="Wu L."/>
            <person name="Ma J."/>
        </authorList>
    </citation>
    <scope>NUCLEOTIDE SEQUENCE [LARGE SCALE GENOMIC DNA]</scope>
    <source>
        <strain evidence="2">JCM 9092</strain>
    </source>
</reference>
<organism evidence="1 2">
    <name type="scientific">Streptomyces rectiviolaceus</name>
    <dbReference type="NCBI Taxonomy" id="332591"/>
    <lineage>
        <taxon>Bacteria</taxon>
        <taxon>Bacillati</taxon>
        <taxon>Actinomycetota</taxon>
        <taxon>Actinomycetes</taxon>
        <taxon>Kitasatosporales</taxon>
        <taxon>Streptomycetaceae</taxon>
        <taxon>Streptomyces</taxon>
    </lineage>
</organism>
<name>A0ABP6MQH6_9ACTN</name>
<dbReference type="Proteomes" id="UP001501637">
    <property type="component" value="Unassembled WGS sequence"/>
</dbReference>
<gene>
    <name evidence="1" type="ORF">GCM10010449_50210</name>
</gene>
<sequence length="91" mass="9368">MRRQAQMMAVAAAFSLLAGCGGRGSDGDKPEASPEVPARTLTARQIATAAIDGSDVPDHQVGSRLAADRYEESEVGAVQPECAVQARSPSA</sequence>
<protein>
    <recommendedName>
        <fullName evidence="3">Lipoprotein</fullName>
    </recommendedName>
</protein>
<proteinExistence type="predicted"/>
<evidence type="ECO:0000313" key="2">
    <source>
        <dbReference type="Proteomes" id="UP001501637"/>
    </source>
</evidence>
<accession>A0ABP6MQH6</accession>
<evidence type="ECO:0008006" key="3">
    <source>
        <dbReference type="Google" id="ProtNLM"/>
    </source>
</evidence>
<evidence type="ECO:0000313" key="1">
    <source>
        <dbReference type="EMBL" id="GAA3122309.1"/>
    </source>
</evidence>
<keyword evidence="2" id="KW-1185">Reference proteome</keyword>
<dbReference type="EMBL" id="BAAAUG010000091">
    <property type="protein sequence ID" value="GAA3122309.1"/>
    <property type="molecule type" value="Genomic_DNA"/>
</dbReference>
<dbReference type="PROSITE" id="PS51257">
    <property type="entry name" value="PROKAR_LIPOPROTEIN"/>
    <property type="match status" value="1"/>
</dbReference>